<keyword evidence="5 6" id="KW-0472">Membrane</keyword>
<evidence type="ECO:0000256" key="5">
    <source>
        <dbReference type="ARBA" id="ARBA00023136"/>
    </source>
</evidence>
<feature type="domain" description="VTT" evidence="7">
    <location>
        <begin position="38"/>
        <end position="155"/>
    </location>
</feature>
<evidence type="ECO:0000256" key="1">
    <source>
        <dbReference type="ARBA" id="ARBA00004651"/>
    </source>
</evidence>
<gene>
    <name evidence="8" type="ORF">AUJ77_03040</name>
</gene>
<evidence type="ECO:0000256" key="2">
    <source>
        <dbReference type="ARBA" id="ARBA00022475"/>
    </source>
</evidence>
<dbReference type="InterPro" id="IPR032816">
    <property type="entry name" value="VTT_dom"/>
</dbReference>
<comment type="subcellular location">
    <subcellularLocation>
        <location evidence="1">Cell membrane</location>
        <topology evidence="1">Multi-pass membrane protein</topology>
    </subcellularLocation>
</comment>
<dbReference type="AlphaFoldDB" id="A0A1J4V6V5"/>
<dbReference type="PANTHER" id="PTHR42709:SF6">
    <property type="entry name" value="UNDECAPRENYL PHOSPHATE TRANSPORTER A"/>
    <property type="match status" value="1"/>
</dbReference>
<keyword evidence="4 6" id="KW-1133">Transmembrane helix</keyword>
<evidence type="ECO:0000259" key="7">
    <source>
        <dbReference type="Pfam" id="PF09335"/>
    </source>
</evidence>
<evidence type="ECO:0000256" key="3">
    <source>
        <dbReference type="ARBA" id="ARBA00022692"/>
    </source>
</evidence>
<reference evidence="8 9" key="1">
    <citation type="journal article" date="2016" name="Environ. Microbiol.">
        <title>Genomic resolution of a cold subsurface aquifer community provides metabolic insights for novel microbes adapted to high CO concentrations.</title>
        <authorList>
            <person name="Probst A.J."/>
            <person name="Castelle C.J."/>
            <person name="Singh A."/>
            <person name="Brown C.T."/>
            <person name="Anantharaman K."/>
            <person name="Sharon I."/>
            <person name="Hug L.A."/>
            <person name="Burstein D."/>
            <person name="Emerson J.B."/>
            <person name="Thomas B.C."/>
            <person name="Banfield J.F."/>
        </authorList>
    </citation>
    <scope>NUCLEOTIDE SEQUENCE [LARGE SCALE GENOMIC DNA]</scope>
    <source>
        <strain evidence="8">CG1_02_43_90</strain>
    </source>
</reference>
<dbReference type="EMBL" id="MNVN01000016">
    <property type="protein sequence ID" value="OIO30525.1"/>
    <property type="molecule type" value="Genomic_DNA"/>
</dbReference>
<name>A0A1J4V6V5_9BACT</name>
<organism evidence="8 9">
    <name type="scientific">Candidatus Nomurabacteria bacterium CG1_02_43_90</name>
    <dbReference type="NCBI Taxonomy" id="1805281"/>
    <lineage>
        <taxon>Bacteria</taxon>
        <taxon>Candidatus Nomuraibacteriota</taxon>
    </lineage>
</organism>
<accession>A0A1J4V6V5</accession>
<feature type="transmembrane region" description="Helical" evidence="6">
    <location>
        <begin position="105"/>
        <end position="129"/>
    </location>
</feature>
<dbReference type="Pfam" id="PF09335">
    <property type="entry name" value="VTT_dom"/>
    <property type="match status" value="1"/>
</dbReference>
<feature type="transmembrane region" description="Helical" evidence="6">
    <location>
        <begin position="20"/>
        <end position="46"/>
    </location>
</feature>
<keyword evidence="2" id="KW-1003">Cell membrane</keyword>
<dbReference type="InterPro" id="IPR051311">
    <property type="entry name" value="DedA_domain"/>
</dbReference>
<dbReference type="Proteomes" id="UP000181992">
    <property type="component" value="Unassembled WGS sequence"/>
</dbReference>
<dbReference type="PANTHER" id="PTHR42709">
    <property type="entry name" value="ALKALINE PHOSPHATASE LIKE PROTEIN"/>
    <property type="match status" value="1"/>
</dbReference>
<feature type="transmembrane region" description="Helical" evidence="6">
    <location>
        <begin position="171"/>
        <end position="190"/>
    </location>
</feature>
<dbReference type="STRING" id="1805281.AUJ77_03040"/>
<sequence>MPSIKSFMNLSDIPHLLTTYQYLILFPLSIIEGPIFTVVAAFLTTLGIMKLSIVYLIVVLGDVVGDTVVYSIGRWGGSKLSRFEGFLRITPEKIESTKEYFNAHYYRAIFVSKFFHGIGAAGLLTAGILKTPYPRYILLCSSVSVVQSGALLFLGVVFGHMYVRISKYMDYYAMTMTIIGLVAIALFILYKSKKFSPFLI</sequence>
<protein>
    <recommendedName>
        <fullName evidence="7">VTT domain-containing protein</fullName>
    </recommendedName>
</protein>
<feature type="transmembrane region" description="Helical" evidence="6">
    <location>
        <begin position="136"/>
        <end position="159"/>
    </location>
</feature>
<evidence type="ECO:0000256" key="6">
    <source>
        <dbReference type="SAM" id="Phobius"/>
    </source>
</evidence>
<evidence type="ECO:0000256" key="4">
    <source>
        <dbReference type="ARBA" id="ARBA00022989"/>
    </source>
</evidence>
<evidence type="ECO:0000313" key="8">
    <source>
        <dbReference type="EMBL" id="OIO30525.1"/>
    </source>
</evidence>
<comment type="caution">
    <text evidence="8">The sequence shown here is derived from an EMBL/GenBank/DDBJ whole genome shotgun (WGS) entry which is preliminary data.</text>
</comment>
<feature type="transmembrane region" description="Helical" evidence="6">
    <location>
        <begin position="53"/>
        <end position="73"/>
    </location>
</feature>
<evidence type="ECO:0000313" key="9">
    <source>
        <dbReference type="Proteomes" id="UP000181992"/>
    </source>
</evidence>
<dbReference type="GO" id="GO:0005886">
    <property type="term" value="C:plasma membrane"/>
    <property type="evidence" value="ECO:0007669"/>
    <property type="project" value="UniProtKB-SubCell"/>
</dbReference>
<proteinExistence type="predicted"/>
<keyword evidence="3 6" id="KW-0812">Transmembrane</keyword>